<dbReference type="Proteomes" id="UP000798808">
    <property type="component" value="Unassembled WGS sequence"/>
</dbReference>
<feature type="domain" description="NADH-Ubiquinone oxidoreductase (complex I) chain 5 N-terminal" evidence="8">
    <location>
        <begin position="46"/>
        <end position="97"/>
    </location>
</feature>
<keyword evidence="10" id="KW-1185">Reference proteome</keyword>
<dbReference type="PRINTS" id="PR01434">
    <property type="entry name" value="NADHDHGNASE5"/>
</dbReference>
<feature type="transmembrane region" description="Helical" evidence="6">
    <location>
        <begin position="469"/>
        <end position="489"/>
    </location>
</feature>
<keyword evidence="4 6" id="KW-0472">Membrane</keyword>
<evidence type="ECO:0000256" key="1">
    <source>
        <dbReference type="ARBA" id="ARBA00004127"/>
    </source>
</evidence>
<accession>A0ABW9RP06</accession>
<dbReference type="PANTHER" id="PTHR42829">
    <property type="entry name" value="NADH-UBIQUINONE OXIDOREDUCTASE CHAIN 5"/>
    <property type="match status" value="1"/>
</dbReference>
<dbReference type="NCBIfam" id="NF005141">
    <property type="entry name" value="PRK06590.1"/>
    <property type="match status" value="1"/>
</dbReference>
<feature type="transmembrane region" description="Helical" evidence="6">
    <location>
        <begin position="197"/>
        <end position="220"/>
    </location>
</feature>
<evidence type="ECO:0000313" key="9">
    <source>
        <dbReference type="EMBL" id="MTI25421.1"/>
    </source>
</evidence>
<evidence type="ECO:0000256" key="6">
    <source>
        <dbReference type="SAM" id="Phobius"/>
    </source>
</evidence>
<feature type="transmembrane region" description="Helical" evidence="6">
    <location>
        <begin position="12"/>
        <end position="35"/>
    </location>
</feature>
<feature type="transmembrane region" description="Helical" evidence="6">
    <location>
        <begin position="323"/>
        <end position="346"/>
    </location>
</feature>
<dbReference type="PANTHER" id="PTHR42829:SF2">
    <property type="entry name" value="NADH-UBIQUINONE OXIDOREDUCTASE CHAIN 5"/>
    <property type="match status" value="1"/>
</dbReference>
<proteinExistence type="predicted"/>
<gene>
    <name evidence="9" type="ORF">E1163_10745</name>
</gene>
<feature type="transmembrane region" description="Helical" evidence="6">
    <location>
        <begin position="55"/>
        <end position="81"/>
    </location>
</feature>
<evidence type="ECO:0000256" key="5">
    <source>
        <dbReference type="RuleBase" id="RU000320"/>
    </source>
</evidence>
<feature type="transmembrane region" description="Helical" evidence="6">
    <location>
        <begin position="297"/>
        <end position="317"/>
    </location>
</feature>
<evidence type="ECO:0000259" key="8">
    <source>
        <dbReference type="Pfam" id="PF00662"/>
    </source>
</evidence>
<evidence type="ECO:0000256" key="4">
    <source>
        <dbReference type="ARBA" id="ARBA00023136"/>
    </source>
</evidence>
<feature type="transmembrane region" description="Helical" evidence="6">
    <location>
        <begin position="118"/>
        <end position="138"/>
    </location>
</feature>
<dbReference type="NCBIfam" id="TIGR01974">
    <property type="entry name" value="NDH_I_L"/>
    <property type="match status" value="1"/>
</dbReference>
<feature type="transmembrane region" description="Helical" evidence="6">
    <location>
        <begin position="159"/>
        <end position="177"/>
    </location>
</feature>
<dbReference type="InterPro" id="IPR001750">
    <property type="entry name" value="ND/Mrp_TM"/>
</dbReference>
<dbReference type="Pfam" id="PF00361">
    <property type="entry name" value="Proton_antipo_M"/>
    <property type="match status" value="1"/>
</dbReference>
<organism evidence="9 10">
    <name type="scientific">Fulvivirga kasyanovii</name>
    <dbReference type="NCBI Taxonomy" id="396812"/>
    <lineage>
        <taxon>Bacteria</taxon>
        <taxon>Pseudomonadati</taxon>
        <taxon>Bacteroidota</taxon>
        <taxon>Cytophagia</taxon>
        <taxon>Cytophagales</taxon>
        <taxon>Fulvivirgaceae</taxon>
        <taxon>Fulvivirga</taxon>
    </lineage>
</organism>
<sequence>MAAAPDSSRRLMSWVSSAFILIAACISVYLLLSVWAQPASHTRFDWFSIASMPQITAGILLDINAALMLVVVNVISFLVHVYSTAYMKDDAGYKKYFAFLGLFTFSMLGIVLADNLLIIFVFWELVGLSSYLLISHWYQKDSASKAAKKAFIVNRVGDAGFLIGLAILWVQFNTLDIEALKVLMSQSTLAGGEWTTTLGYVLNADWLTVAGIGLFLGAMGKSAQFPLQVWLPDAMEGPTPVSALIHAATMVAAGVFLMARVFVLLDIDALTFVATIGAITAFMGAIAALTQHDIKKVLAYSTISQLGYMLMGIGVGAYDAALFHLFTHAFFKACLFLAAGSVIYALHEFEHDTGIKFDAQDMRNMGGLRKKLPFTFMAYGVSALALIGIPFFSGFLSKDALLSGAYAWADVMSGGGFSIYYLIPDLGFLTVILTALYMFRQLLLVFFGEFRIAAQHPGHSLTEVKEVPLVMKAVLTVLGIMSLGLIWSINPLDHSHSWFLGALKAPTILTPGFDIDWQPRLIELTLANHIKVTVISMTMIVIGALTGWFLYKPGSAYTKGYFQRKNTVNKLQALSYNNWHLDEAYKLIIEKPVLWIANGLSAFEKRVIDKAIDGFAVINVIIAHLIGWIDRMVVDGFVNFSVFFAGRIGVMTKSLQGGRVQSYILIAVFGIVIMIFWIIW</sequence>
<dbReference type="InterPro" id="IPR018393">
    <property type="entry name" value="NADHpl_OxRdtase_5_subgr"/>
</dbReference>
<dbReference type="EMBL" id="SMLW01000513">
    <property type="protein sequence ID" value="MTI25421.1"/>
    <property type="molecule type" value="Genomic_DNA"/>
</dbReference>
<name>A0ABW9RP06_9BACT</name>
<feature type="transmembrane region" description="Helical" evidence="6">
    <location>
        <begin position="530"/>
        <end position="551"/>
    </location>
</feature>
<evidence type="ECO:0000256" key="2">
    <source>
        <dbReference type="ARBA" id="ARBA00022692"/>
    </source>
</evidence>
<reference evidence="9 10" key="1">
    <citation type="submission" date="2019-02" db="EMBL/GenBank/DDBJ databases">
        <authorList>
            <person name="Goldberg S.R."/>
            <person name="Haltli B.A."/>
            <person name="Correa H."/>
            <person name="Russell K.G."/>
        </authorList>
    </citation>
    <scope>NUCLEOTIDE SEQUENCE [LARGE SCALE GENOMIC DNA]</scope>
    <source>
        <strain evidence="9 10">JCM 16186</strain>
    </source>
</reference>
<comment type="caution">
    <text evidence="9">The sequence shown here is derived from an EMBL/GenBank/DDBJ whole genome shotgun (WGS) entry which is preliminary data.</text>
</comment>
<keyword evidence="3 6" id="KW-1133">Transmembrane helix</keyword>
<dbReference type="InterPro" id="IPR001516">
    <property type="entry name" value="Proton_antipo_N"/>
</dbReference>
<feature type="transmembrane region" description="Helical" evidence="6">
    <location>
        <begin position="662"/>
        <end position="679"/>
    </location>
</feature>
<feature type="transmembrane region" description="Helical" evidence="6">
    <location>
        <begin position="241"/>
        <end position="263"/>
    </location>
</feature>
<dbReference type="Pfam" id="PF00662">
    <property type="entry name" value="Proton_antipo_N"/>
    <property type="match status" value="1"/>
</dbReference>
<evidence type="ECO:0000256" key="3">
    <source>
        <dbReference type="ARBA" id="ARBA00022989"/>
    </source>
</evidence>
<protein>
    <submittedName>
        <fullName evidence="9">NADH-quinone oxidoreductase subunit L</fullName>
    </submittedName>
</protein>
<comment type="subcellular location">
    <subcellularLocation>
        <location evidence="1">Endomembrane system</location>
        <topology evidence="1">Multi-pass membrane protein</topology>
    </subcellularLocation>
    <subcellularLocation>
        <location evidence="5">Membrane</location>
        <topology evidence="5">Multi-pass membrane protein</topology>
    </subcellularLocation>
</comment>
<dbReference type="Gene3D" id="1.20.5.2700">
    <property type="match status" value="2"/>
</dbReference>
<feature type="domain" description="NADH:quinone oxidoreductase/Mrp antiporter transmembrane" evidence="7">
    <location>
        <begin position="113"/>
        <end position="409"/>
    </location>
</feature>
<evidence type="ECO:0000259" key="7">
    <source>
        <dbReference type="Pfam" id="PF00361"/>
    </source>
</evidence>
<feature type="transmembrane region" description="Helical" evidence="6">
    <location>
        <begin position="372"/>
        <end position="392"/>
    </location>
</feature>
<feature type="transmembrane region" description="Helical" evidence="6">
    <location>
        <begin position="93"/>
        <end position="112"/>
    </location>
</feature>
<feature type="transmembrane region" description="Helical" evidence="6">
    <location>
        <begin position="269"/>
        <end position="290"/>
    </location>
</feature>
<feature type="transmembrane region" description="Helical" evidence="6">
    <location>
        <begin position="607"/>
        <end position="626"/>
    </location>
</feature>
<evidence type="ECO:0000313" key="10">
    <source>
        <dbReference type="Proteomes" id="UP000798808"/>
    </source>
</evidence>
<keyword evidence="2 5" id="KW-0812">Transmembrane</keyword>
<feature type="transmembrane region" description="Helical" evidence="6">
    <location>
        <begin position="426"/>
        <end position="448"/>
    </location>
</feature>
<dbReference type="InterPro" id="IPR003945">
    <property type="entry name" value="NU5C-like"/>
</dbReference>